<feature type="compositionally biased region" description="Basic and acidic residues" evidence="1">
    <location>
        <begin position="256"/>
        <end position="266"/>
    </location>
</feature>
<feature type="region of interest" description="Disordered" evidence="1">
    <location>
        <begin position="709"/>
        <end position="740"/>
    </location>
</feature>
<evidence type="ECO:0008006" key="4">
    <source>
        <dbReference type="Google" id="ProtNLM"/>
    </source>
</evidence>
<feature type="region of interest" description="Disordered" evidence="1">
    <location>
        <begin position="762"/>
        <end position="806"/>
    </location>
</feature>
<dbReference type="Proteomes" id="UP000268321">
    <property type="component" value="Unassembled WGS sequence"/>
</dbReference>
<reference evidence="3" key="1">
    <citation type="journal article" date="2018" name="Nat. Microbiol.">
        <title>Leveraging single-cell genomics to expand the fungal tree of life.</title>
        <authorList>
            <person name="Ahrendt S.R."/>
            <person name="Quandt C.A."/>
            <person name="Ciobanu D."/>
            <person name="Clum A."/>
            <person name="Salamov A."/>
            <person name="Andreopoulos B."/>
            <person name="Cheng J.F."/>
            <person name="Woyke T."/>
            <person name="Pelin A."/>
            <person name="Henrissat B."/>
            <person name="Reynolds N.K."/>
            <person name="Benny G.L."/>
            <person name="Smith M.E."/>
            <person name="James T.Y."/>
            <person name="Grigoriev I.V."/>
        </authorList>
    </citation>
    <scope>NUCLEOTIDE SEQUENCE [LARGE SCALE GENOMIC DNA]</scope>
    <source>
        <strain evidence="3">Baker2002</strain>
    </source>
</reference>
<feature type="compositionally biased region" description="Basic and acidic residues" evidence="1">
    <location>
        <begin position="578"/>
        <end position="587"/>
    </location>
</feature>
<feature type="compositionally biased region" description="Basic and acidic residues" evidence="1">
    <location>
        <begin position="559"/>
        <end position="570"/>
    </location>
</feature>
<feature type="compositionally biased region" description="Basic and acidic residues" evidence="1">
    <location>
        <begin position="459"/>
        <end position="481"/>
    </location>
</feature>
<gene>
    <name evidence="2" type="ORF">METBISCDRAFT_20935</name>
</gene>
<accession>A0A4P9ZIM9</accession>
<dbReference type="OrthoDB" id="21629at2759"/>
<feature type="compositionally biased region" description="Acidic residues" evidence="1">
    <location>
        <begin position="482"/>
        <end position="496"/>
    </location>
</feature>
<feature type="compositionally biased region" description="Low complexity" evidence="1">
    <location>
        <begin position="293"/>
        <end position="304"/>
    </location>
</feature>
<feature type="compositionally biased region" description="Polar residues" evidence="1">
    <location>
        <begin position="245"/>
        <end position="255"/>
    </location>
</feature>
<feature type="region of interest" description="Disordered" evidence="1">
    <location>
        <begin position="665"/>
        <end position="685"/>
    </location>
</feature>
<sequence length="1045" mass="115842">MCAAPVDRTPTQYTNGLDLHFDYGGDAPQTAKKRKKKKKKKLNVLAGPASLSRAGRAAMAIPFSAVDLRNPDADYPENRVIKIGLNGDLIVERLDNDDTVPLGARVDAGSAPDHALPARPLSAHTLTTPFLEHLKSLDLERSVFNFKIDAERLFWNNMSPEERQQILNVDTDMIMARFRLKRGLASSRADYSYGAACSGENQYADSACSCCGQNMAMVREEMENMYIPHLQDFLKSHWLADGAETANSSENIPHTSSEDPSKRLETEASLDGSKVSKTSPHHAKAGKPPSETSAASSENGLSSSVDANGAADQFARLENVKRMFGNYQEHPNPDFREIMEHVLKYFAPSMLGDLDSSPFYSLEFVECLFKYSGEGKGALPKAIAELKSRYLSEDSNLKLAAIAKEISSFADMLINDEGQDFINMIEYIKGESAPGSYGREAQEYDDETEDHSNSVDAQGHVHDAYPEDEQVESRGCEHFTEESSEESDGEDDEENENYVPQDHLEERYAELHGLFMLEVIHLIRHRFQVLYEKKISEDRTRQFIEELEAEENARKENELRKLRQKEEQREKKRLQQQAKEDERKRLLEADRKKAAALKQQQEAMRAEQIRRKEEIRLKKLQEKEKKIEALQKKEEQKRLEQQRLEEEKRRVESLASALEKTRLSSLPVPEIKTSPSAPSAKPRSIPATTAAIASVSAGKAPVSAVGAGLPTPTAADSDVSSNTTSAPPTASTMPPGLQNTITASTNHLLEQLYQSQPALALPTSQPSAFDNLMAPPVPTHPQRQNQPMTQPQMQSGPMQDLWGPTNPTGTLWGSSYPRNPSLSSIWGNTATTGWIPALGLAAAASAPLPPSPGFLPHQVHSQVHSQQVHQIHPQTPLQTLCSVPALLAGHAPLYAPLDVMREPIRAAAIEAFQILTQNNQLHFGAAGALVLFQLVKNVLQRTNLPYSEFLRLLNASGNAVFDFVYDDFGSVTHIRLSQLGMANVSLEMSLHGATFCKAKFDVSAAYSADNDSAPDRAYSHADPLKSLESFPVQEFGFEEPKRQIW</sequence>
<evidence type="ECO:0000313" key="3">
    <source>
        <dbReference type="Proteomes" id="UP000268321"/>
    </source>
</evidence>
<feature type="region of interest" description="Disordered" evidence="1">
    <location>
        <begin position="245"/>
        <end position="305"/>
    </location>
</feature>
<protein>
    <recommendedName>
        <fullName evidence="4">Stress response protein NST1</fullName>
    </recommendedName>
</protein>
<feature type="region of interest" description="Disordered" evidence="1">
    <location>
        <begin position="559"/>
        <end position="587"/>
    </location>
</feature>
<proteinExistence type="predicted"/>
<feature type="region of interest" description="Disordered" evidence="1">
    <location>
        <begin position="434"/>
        <end position="497"/>
    </location>
</feature>
<evidence type="ECO:0000256" key="1">
    <source>
        <dbReference type="SAM" id="MobiDB-lite"/>
    </source>
</evidence>
<evidence type="ECO:0000313" key="2">
    <source>
        <dbReference type="EMBL" id="RKP33066.1"/>
    </source>
</evidence>
<keyword evidence="3" id="KW-1185">Reference proteome</keyword>
<dbReference type="AlphaFoldDB" id="A0A4P9ZIM9"/>
<name>A0A4P9ZIM9_9ASCO</name>
<dbReference type="EMBL" id="ML004428">
    <property type="protein sequence ID" value="RKP33066.1"/>
    <property type="molecule type" value="Genomic_DNA"/>
</dbReference>
<organism evidence="2 3">
    <name type="scientific">Metschnikowia bicuspidata</name>
    <dbReference type="NCBI Taxonomy" id="27322"/>
    <lineage>
        <taxon>Eukaryota</taxon>
        <taxon>Fungi</taxon>
        <taxon>Dikarya</taxon>
        <taxon>Ascomycota</taxon>
        <taxon>Saccharomycotina</taxon>
        <taxon>Pichiomycetes</taxon>
        <taxon>Metschnikowiaceae</taxon>
        <taxon>Metschnikowia</taxon>
    </lineage>
</organism>
<feature type="compositionally biased region" description="Polar residues" evidence="1">
    <location>
        <begin position="781"/>
        <end position="797"/>
    </location>
</feature>
<feature type="compositionally biased region" description="Low complexity" evidence="1">
    <location>
        <begin position="720"/>
        <end position="735"/>
    </location>
</feature>